<protein>
    <submittedName>
        <fullName evidence="5">DNA mismatch repair protein</fullName>
    </submittedName>
</protein>
<dbReference type="PANTHER" id="PTHR11361">
    <property type="entry name" value="DNA MISMATCH REPAIR PROTEIN MUTS FAMILY MEMBER"/>
    <property type="match status" value="1"/>
</dbReference>
<dbReference type="PANTHER" id="PTHR11361:SF99">
    <property type="entry name" value="DNA MISMATCH REPAIR PROTEIN"/>
    <property type="match status" value="1"/>
</dbReference>
<dbReference type="InterPro" id="IPR027417">
    <property type="entry name" value="P-loop_NTPase"/>
</dbReference>
<dbReference type="eggNOG" id="COG0249">
    <property type="taxonomic scope" value="Bacteria"/>
</dbReference>
<organism evidence="5 6">
    <name type="scientific">Porphyromonas cangingivalis</name>
    <dbReference type="NCBI Taxonomy" id="36874"/>
    <lineage>
        <taxon>Bacteria</taxon>
        <taxon>Pseudomonadati</taxon>
        <taxon>Bacteroidota</taxon>
        <taxon>Bacteroidia</taxon>
        <taxon>Bacteroidales</taxon>
        <taxon>Porphyromonadaceae</taxon>
        <taxon>Porphyromonas</taxon>
    </lineage>
</organism>
<dbReference type="EMBL" id="JQJD01000040">
    <property type="protein sequence ID" value="KGN80410.1"/>
    <property type="molecule type" value="Genomic_DNA"/>
</dbReference>
<accession>A0A0A2ESE6</accession>
<sequence>MAFIIDKQTLTDLKIFNKPQSDSIFGIFNKVRTRGSARILEDMFRYPLSEPVKIRERIEIFRFFMDRKIELGFNSEWFDAIEHYLSDTDERARLKAHNDTMRQRINRLIGADVSYAMIHKAVVSTVELCREVRVLMRTLEEAPAALRHDVRTLGSLLDTETFAWTTSETTHLTYAKVAMYDDLLRYRGIDDFRRFLEILYRIDVYGTVAKVGMDQGFVLPEVLPDEQDDLYIKGLRHPLLKNAVANDVSMTKGQKVIFLTGANMAGKSTFMKSFGTIIFLAHMGFPVPAEEMKFSVHAGMYTTINLPDNMHMGFSHFYAEVRRLRKVADQVNRVGRLVIIFDELFRGTNVKDAHEATVEVMRAFAERNDCIFMISTHIIEAGEDLRDHSESIKFVYFPTIIGSDGRPKYTYRLTEGITADRHGMMIVNNERIIEILKPKV</sequence>
<evidence type="ECO:0000259" key="4">
    <source>
        <dbReference type="SMART" id="SM00534"/>
    </source>
</evidence>
<evidence type="ECO:0000256" key="3">
    <source>
        <dbReference type="ARBA" id="ARBA00023125"/>
    </source>
</evidence>
<evidence type="ECO:0000313" key="6">
    <source>
        <dbReference type="Proteomes" id="UP000030125"/>
    </source>
</evidence>
<dbReference type="RefSeq" id="WP_036851610.1">
    <property type="nucleotide sequence ID" value="NZ_JQJD01000040.1"/>
</dbReference>
<dbReference type="Pfam" id="PF00488">
    <property type="entry name" value="MutS_V"/>
    <property type="match status" value="1"/>
</dbReference>
<dbReference type="InterPro" id="IPR000432">
    <property type="entry name" value="DNA_mismatch_repair_MutS_C"/>
</dbReference>
<keyword evidence="1" id="KW-0547">Nucleotide-binding</keyword>
<evidence type="ECO:0000256" key="1">
    <source>
        <dbReference type="ARBA" id="ARBA00022741"/>
    </source>
</evidence>
<dbReference type="GO" id="GO:0005829">
    <property type="term" value="C:cytosol"/>
    <property type="evidence" value="ECO:0007669"/>
    <property type="project" value="TreeGrafter"/>
</dbReference>
<proteinExistence type="predicted"/>
<keyword evidence="3" id="KW-0238">DNA-binding</keyword>
<dbReference type="OrthoDB" id="9802448at2"/>
<dbReference type="SUPFAM" id="SSF52540">
    <property type="entry name" value="P-loop containing nucleoside triphosphate hydrolases"/>
    <property type="match status" value="1"/>
</dbReference>
<evidence type="ECO:0000256" key="2">
    <source>
        <dbReference type="ARBA" id="ARBA00022840"/>
    </source>
</evidence>
<reference evidence="5 6" key="1">
    <citation type="submission" date="2014-08" db="EMBL/GenBank/DDBJ databases">
        <title>Porphyromonas cangingivalis strain:COT-109_OH1386 Genome sequencing.</title>
        <authorList>
            <person name="Wallis C."/>
            <person name="Deusch O."/>
            <person name="O'Flynn C."/>
            <person name="Davis I."/>
            <person name="Jospin G."/>
            <person name="Darling A.E."/>
            <person name="Coil D.A."/>
            <person name="Alexiev A."/>
            <person name="Horsfall A."/>
            <person name="Kirkwood N."/>
            <person name="Harris S."/>
            <person name="Eisen J.A."/>
        </authorList>
    </citation>
    <scope>NUCLEOTIDE SEQUENCE [LARGE SCALE GENOMIC DNA]</scope>
    <source>
        <strain evidence="6">COT-109 OH1386</strain>
    </source>
</reference>
<name>A0A0A2ESE6_PORCN</name>
<dbReference type="SMART" id="SM00534">
    <property type="entry name" value="MUTSac"/>
    <property type="match status" value="1"/>
</dbReference>
<dbReference type="InterPro" id="IPR036187">
    <property type="entry name" value="DNA_mismatch_repair_MutS_sf"/>
</dbReference>
<dbReference type="SUPFAM" id="SSF48334">
    <property type="entry name" value="DNA repair protein MutS, domain III"/>
    <property type="match status" value="1"/>
</dbReference>
<keyword evidence="2" id="KW-0067">ATP-binding</keyword>
<dbReference type="Gene3D" id="3.40.50.300">
    <property type="entry name" value="P-loop containing nucleotide triphosphate hydrolases"/>
    <property type="match status" value="1"/>
</dbReference>
<dbReference type="GO" id="GO:0006298">
    <property type="term" value="P:mismatch repair"/>
    <property type="evidence" value="ECO:0007669"/>
    <property type="project" value="InterPro"/>
</dbReference>
<feature type="domain" description="DNA mismatch repair proteins mutS family" evidence="4">
    <location>
        <begin position="254"/>
        <end position="437"/>
    </location>
</feature>
<comment type="caution">
    <text evidence="5">The sequence shown here is derived from an EMBL/GenBank/DDBJ whole genome shotgun (WGS) entry which is preliminary data.</text>
</comment>
<evidence type="ECO:0000313" key="5">
    <source>
        <dbReference type="EMBL" id="KGN80410.1"/>
    </source>
</evidence>
<dbReference type="AlphaFoldDB" id="A0A0A2ESE6"/>
<dbReference type="Proteomes" id="UP000030125">
    <property type="component" value="Unassembled WGS sequence"/>
</dbReference>
<gene>
    <name evidence="5" type="ORF">HQ35_05435</name>
</gene>
<dbReference type="GO" id="GO:0140664">
    <property type="term" value="F:ATP-dependent DNA damage sensor activity"/>
    <property type="evidence" value="ECO:0007669"/>
    <property type="project" value="InterPro"/>
</dbReference>
<dbReference type="GO" id="GO:0030983">
    <property type="term" value="F:mismatched DNA binding"/>
    <property type="evidence" value="ECO:0007669"/>
    <property type="project" value="InterPro"/>
</dbReference>
<dbReference type="GO" id="GO:0005524">
    <property type="term" value="F:ATP binding"/>
    <property type="evidence" value="ECO:0007669"/>
    <property type="project" value="UniProtKB-KW"/>
</dbReference>
<dbReference type="InterPro" id="IPR045076">
    <property type="entry name" value="MutS"/>
</dbReference>
<dbReference type="Gene3D" id="1.10.1420.10">
    <property type="match status" value="1"/>
</dbReference>
<dbReference type="STRING" id="36874.HQ34_01465"/>
<keyword evidence="6" id="KW-1185">Reference proteome</keyword>